<dbReference type="GO" id="GO:0046872">
    <property type="term" value="F:metal ion binding"/>
    <property type="evidence" value="ECO:0007669"/>
    <property type="project" value="UniProtKB-KW"/>
</dbReference>
<dbReference type="GO" id="GO:0016020">
    <property type="term" value="C:membrane"/>
    <property type="evidence" value="ECO:0007669"/>
    <property type="project" value="UniProtKB-SubCell"/>
</dbReference>
<dbReference type="EMBL" id="CAEZVC010000145">
    <property type="protein sequence ID" value="CAB4634655.1"/>
    <property type="molecule type" value="Genomic_DNA"/>
</dbReference>
<dbReference type="PANTHER" id="PTHR35457">
    <property type="entry name" value="HEME A SYNTHASE"/>
    <property type="match status" value="1"/>
</dbReference>
<proteinExistence type="predicted"/>
<dbReference type="EMBL" id="CAFAAM010000217">
    <property type="protein sequence ID" value="CAB4814768.1"/>
    <property type="molecule type" value="Genomic_DNA"/>
</dbReference>
<protein>
    <submittedName>
        <fullName evidence="16">Unannotated protein</fullName>
    </submittedName>
</protein>
<evidence type="ECO:0000256" key="5">
    <source>
        <dbReference type="ARBA" id="ARBA00022989"/>
    </source>
</evidence>
<feature type="transmembrane region" description="Helical" evidence="12">
    <location>
        <begin position="264"/>
        <end position="288"/>
    </location>
</feature>
<sequence length="304" mass="33164">MRLPRLSPRAYRRITLVALLAQVFITVSGAAVRLTGSGLGCSDWPTCESDRYVAPFEYHAMIEFVNRTVTGLVSVAVILAVLGSLLRNPRRRDLTWLSLGLVGGVVAQIVLGGLTVLFELRPQFVIAHFVLSMILIWNAFVLHERSKYAQSPALPVVPRNVRILGRLLVVASAITIFTGTIVTGTGPHGGDENAKRLSFDITTVARIHSGTVWLFLALTIITLFVLHRTGAPRGVDWRAKYLVGAIVLQGAIGYIQYFNGVPPGLVIIHILGSVIVWIAALAFDLSLIARPVEDERTHEFVATS</sequence>
<keyword evidence="10" id="KW-1015">Disulfide bond</keyword>
<evidence type="ECO:0000256" key="11">
    <source>
        <dbReference type="ARBA" id="ARBA00023444"/>
    </source>
</evidence>
<evidence type="ECO:0000256" key="9">
    <source>
        <dbReference type="ARBA" id="ARBA00023136"/>
    </source>
</evidence>
<feature type="transmembrane region" description="Helical" evidence="12">
    <location>
        <begin position="124"/>
        <end position="142"/>
    </location>
</feature>
<feature type="transmembrane region" description="Helical" evidence="12">
    <location>
        <begin position="205"/>
        <end position="227"/>
    </location>
</feature>
<keyword evidence="9 12" id="KW-0472">Membrane</keyword>
<dbReference type="InterPro" id="IPR003780">
    <property type="entry name" value="COX15/CtaA_fam"/>
</dbReference>
<dbReference type="EMBL" id="CAFAAD010000011">
    <property type="protein sequence ID" value="CAB4783671.1"/>
    <property type="molecule type" value="Genomic_DNA"/>
</dbReference>
<evidence type="ECO:0000313" key="17">
    <source>
        <dbReference type="EMBL" id="CAB4814768.1"/>
    </source>
</evidence>
<evidence type="ECO:0000256" key="2">
    <source>
        <dbReference type="ARBA" id="ARBA00022475"/>
    </source>
</evidence>
<keyword evidence="5 12" id="KW-1133">Transmembrane helix</keyword>
<evidence type="ECO:0000256" key="7">
    <source>
        <dbReference type="ARBA" id="ARBA00023004"/>
    </source>
</evidence>
<keyword evidence="8" id="KW-0350">Heme biosynthesis</keyword>
<dbReference type="InterPro" id="IPR050450">
    <property type="entry name" value="COX15/CtaA_HemeA_synthase"/>
</dbReference>
<name>A0A6J6WF22_9ZZZZ</name>
<accession>A0A6J6WF22</accession>
<evidence type="ECO:0000313" key="15">
    <source>
        <dbReference type="EMBL" id="CAB4634655.1"/>
    </source>
</evidence>
<feature type="transmembrane region" description="Helical" evidence="12">
    <location>
        <begin position="94"/>
        <end position="118"/>
    </location>
</feature>
<dbReference type="EMBL" id="CAFBNJ010000181">
    <property type="protein sequence ID" value="CAB4966684.1"/>
    <property type="molecule type" value="Genomic_DNA"/>
</dbReference>
<feature type="transmembrane region" description="Helical" evidence="12">
    <location>
        <begin position="64"/>
        <end position="82"/>
    </location>
</feature>
<dbReference type="GO" id="GO:0016491">
    <property type="term" value="F:oxidoreductase activity"/>
    <property type="evidence" value="ECO:0007669"/>
    <property type="project" value="UniProtKB-KW"/>
</dbReference>
<keyword evidence="3 12" id="KW-0812">Transmembrane</keyword>
<keyword evidence="2" id="KW-1003">Cell membrane</keyword>
<organism evidence="16">
    <name type="scientific">freshwater metagenome</name>
    <dbReference type="NCBI Taxonomy" id="449393"/>
    <lineage>
        <taxon>unclassified sequences</taxon>
        <taxon>metagenomes</taxon>
        <taxon>ecological metagenomes</taxon>
    </lineage>
</organism>
<dbReference type="GO" id="GO:0006784">
    <property type="term" value="P:heme A biosynthetic process"/>
    <property type="evidence" value="ECO:0007669"/>
    <property type="project" value="InterPro"/>
</dbReference>
<keyword evidence="4" id="KW-0479">Metal-binding</keyword>
<dbReference type="PANTHER" id="PTHR35457:SF1">
    <property type="entry name" value="HEME A SYNTHASE"/>
    <property type="match status" value="1"/>
</dbReference>
<evidence type="ECO:0000256" key="8">
    <source>
        <dbReference type="ARBA" id="ARBA00023133"/>
    </source>
</evidence>
<evidence type="ECO:0000313" key="13">
    <source>
        <dbReference type="EMBL" id="CAB4332269.1"/>
    </source>
</evidence>
<evidence type="ECO:0000256" key="4">
    <source>
        <dbReference type="ARBA" id="ARBA00022723"/>
    </source>
</evidence>
<reference evidence="16" key="1">
    <citation type="submission" date="2020-05" db="EMBL/GenBank/DDBJ databases">
        <authorList>
            <person name="Chiriac C."/>
            <person name="Salcher M."/>
            <person name="Ghai R."/>
            <person name="Kavagutti S V."/>
        </authorList>
    </citation>
    <scope>NUCLEOTIDE SEQUENCE</scope>
</reference>
<dbReference type="AlphaFoldDB" id="A0A6J6WF22"/>
<dbReference type="EMBL" id="CAEUNJ010000129">
    <property type="protein sequence ID" value="CAB4372918.1"/>
    <property type="molecule type" value="Genomic_DNA"/>
</dbReference>
<evidence type="ECO:0000256" key="12">
    <source>
        <dbReference type="SAM" id="Phobius"/>
    </source>
</evidence>
<evidence type="ECO:0000256" key="6">
    <source>
        <dbReference type="ARBA" id="ARBA00023002"/>
    </source>
</evidence>
<feature type="transmembrane region" description="Helical" evidence="12">
    <location>
        <begin position="239"/>
        <end position="258"/>
    </location>
</feature>
<feature type="transmembrane region" description="Helical" evidence="12">
    <location>
        <begin position="163"/>
        <end position="185"/>
    </location>
</feature>
<evidence type="ECO:0000313" key="16">
    <source>
        <dbReference type="EMBL" id="CAB4783671.1"/>
    </source>
</evidence>
<gene>
    <name evidence="15" type="ORF">UFOPK1906_01696</name>
    <name evidence="16" type="ORF">UFOPK2969_00267</name>
    <name evidence="17" type="ORF">UFOPK3010_01371</name>
    <name evidence="13" type="ORF">UFOPK3331_00291</name>
    <name evidence="18" type="ORF">UFOPK3785_02041</name>
    <name evidence="14" type="ORF">UFOPK4201_01967</name>
</gene>
<comment type="pathway">
    <text evidence="11">Porphyrin-containing compound metabolism.</text>
</comment>
<comment type="subcellular location">
    <subcellularLocation>
        <location evidence="1">Membrane</location>
        <topology evidence="1">Multi-pass membrane protein</topology>
    </subcellularLocation>
</comment>
<evidence type="ECO:0000313" key="18">
    <source>
        <dbReference type="EMBL" id="CAB4966684.1"/>
    </source>
</evidence>
<evidence type="ECO:0000313" key="14">
    <source>
        <dbReference type="EMBL" id="CAB4372918.1"/>
    </source>
</evidence>
<evidence type="ECO:0000256" key="3">
    <source>
        <dbReference type="ARBA" id="ARBA00022692"/>
    </source>
</evidence>
<keyword evidence="7" id="KW-0408">Iron</keyword>
<keyword evidence="6" id="KW-0560">Oxidoreductase</keyword>
<dbReference type="Pfam" id="PF02628">
    <property type="entry name" value="COX15-CtaA"/>
    <property type="match status" value="1"/>
</dbReference>
<evidence type="ECO:0000256" key="10">
    <source>
        <dbReference type="ARBA" id="ARBA00023157"/>
    </source>
</evidence>
<evidence type="ECO:0000256" key="1">
    <source>
        <dbReference type="ARBA" id="ARBA00004141"/>
    </source>
</evidence>
<dbReference type="EMBL" id="CAESAL010000006">
    <property type="protein sequence ID" value="CAB4332269.1"/>
    <property type="molecule type" value="Genomic_DNA"/>
</dbReference>